<dbReference type="PANTHER" id="PTHR21411">
    <property type="entry name" value="APONTIC"/>
    <property type="match status" value="1"/>
</dbReference>
<keyword evidence="4" id="KW-0804">Transcription</keyword>
<evidence type="ECO:0000259" key="6">
    <source>
        <dbReference type="Pfam" id="PF13873"/>
    </source>
</evidence>
<comment type="function">
    <text evidence="5">Involved in transvection phenomena (= synapsis-dependent gene expression), where the synaptic pairing of chromosomes carrying genes with which zeste interacts influences the expression of these genes. Zeste binds to DNA and stimulates transcription from a nearby promoter.</text>
</comment>
<protein>
    <recommendedName>
        <fullName evidence="2">Regulatory protein zeste</fullName>
    </recommendedName>
</protein>
<keyword evidence="3" id="KW-0805">Transcription regulation</keyword>
<reference evidence="7 8" key="1">
    <citation type="journal article" date="2018" name="Elife">
        <title>Firefly genomes illuminate parallel origins of bioluminescence in beetles.</title>
        <authorList>
            <person name="Fallon T.R."/>
            <person name="Lower S.E."/>
            <person name="Chang C.H."/>
            <person name="Bessho-Uehara M."/>
            <person name="Martin G.J."/>
            <person name="Bewick A.J."/>
            <person name="Behringer M."/>
            <person name="Debat H.J."/>
            <person name="Wong I."/>
            <person name="Day J.C."/>
            <person name="Suvorov A."/>
            <person name="Silva C.J."/>
            <person name="Stanger-Hall K.F."/>
            <person name="Hall D.W."/>
            <person name="Schmitz R.J."/>
            <person name="Nelson D.R."/>
            <person name="Lewis S.M."/>
            <person name="Shigenobu S."/>
            <person name="Bybee S.M."/>
            <person name="Larracuente A.M."/>
            <person name="Oba Y."/>
            <person name="Weng J.K."/>
        </authorList>
    </citation>
    <scope>NUCLEOTIDE SEQUENCE [LARGE SCALE GENOMIC DNA]</scope>
    <source>
        <strain evidence="7">1611_PpyrPB1</strain>
        <tissue evidence="7">Whole body</tissue>
    </source>
</reference>
<dbReference type="InterPro" id="IPR028002">
    <property type="entry name" value="Myb_DNA-bind_5"/>
</dbReference>
<proteinExistence type="predicted"/>
<evidence type="ECO:0000313" key="8">
    <source>
        <dbReference type="Proteomes" id="UP000327044"/>
    </source>
</evidence>
<evidence type="ECO:0000256" key="4">
    <source>
        <dbReference type="ARBA" id="ARBA00023163"/>
    </source>
</evidence>
<evidence type="ECO:0000256" key="1">
    <source>
        <dbReference type="ARBA" id="ARBA00011764"/>
    </source>
</evidence>
<dbReference type="Pfam" id="PF13873">
    <property type="entry name" value="Myb_DNA-bind_5"/>
    <property type="match status" value="1"/>
</dbReference>
<comment type="caution">
    <text evidence="7">The sequence shown here is derived from an EMBL/GenBank/DDBJ whole genome shotgun (WGS) entry which is preliminary data.</text>
</comment>
<keyword evidence="8" id="KW-1185">Reference proteome</keyword>
<evidence type="ECO:0000256" key="3">
    <source>
        <dbReference type="ARBA" id="ARBA00023015"/>
    </source>
</evidence>
<feature type="domain" description="Myb/SANT-like DNA-binding" evidence="6">
    <location>
        <begin position="10"/>
        <end position="86"/>
    </location>
</feature>
<dbReference type="PANTHER" id="PTHR21411:SF0">
    <property type="entry name" value="REGULATORY PROTEIN ZESTE"/>
    <property type="match status" value="1"/>
</dbReference>
<dbReference type="InParanoid" id="A0A5N4B1A2"/>
<organism evidence="7 8">
    <name type="scientific">Photinus pyralis</name>
    <name type="common">Common eastern firefly</name>
    <name type="synonym">Lampyris pyralis</name>
    <dbReference type="NCBI Taxonomy" id="7054"/>
    <lineage>
        <taxon>Eukaryota</taxon>
        <taxon>Metazoa</taxon>
        <taxon>Ecdysozoa</taxon>
        <taxon>Arthropoda</taxon>
        <taxon>Hexapoda</taxon>
        <taxon>Insecta</taxon>
        <taxon>Pterygota</taxon>
        <taxon>Neoptera</taxon>
        <taxon>Endopterygota</taxon>
        <taxon>Coleoptera</taxon>
        <taxon>Polyphaga</taxon>
        <taxon>Elateriformia</taxon>
        <taxon>Elateroidea</taxon>
        <taxon>Lampyridae</taxon>
        <taxon>Lampyrinae</taxon>
        <taxon>Photinus</taxon>
    </lineage>
</organism>
<sequence>MGKTCTNAKRAPKFTPSEKLLLMSIISNKYASVIEDKKTDRTYVQDRIKSWKMVEEDFNSSLPNGVFRDWECLKRFYENQRKEVRKIKSNKRQELLRTGGGQVPPTKDDPADMLLLSIMNEKTVSGLKNKFDSDCNVTPVAIEVGDTLIFDMDTNDPECDVPSPVQCNAKKKT</sequence>
<name>A0A5N4B1A2_PHOPY</name>
<evidence type="ECO:0000313" key="7">
    <source>
        <dbReference type="EMBL" id="KAB0803364.1"/>
    </source>
</evidence>
<dbReference type="AlphaFoldDB" id="A0A5N4B1A2"/>
<evidence type="ECO:0000256" key="5">
    <source>
        <dbReference type="ARBA" id="ARBA00025466"/>
    </source>
</evidence>
<comment type="subunit">
    <text evidence="1">Self-associates forming complexes of several hundred monomers.</text>
</comment>
<gene>
    <name evidence="7" type="ORF">PPYR_00334</name>
</gene>
<evidence type="ECO:0000256" key="2">
    <source>
        <dbReference type="ARBA" id="ARBA00016807"/>
    </source>
</evidence>
<dbReference type="Proteomes" id="UP000327044">
    <property type="component" value="Unassembled WGS sequence"/>
</dbReference>
<accession>A0A5N4B1A2</accession>
<dbReference type="EMBL" id="VVIM01000001">
    <property type="protein sequence ID" value="KAB0803364.1"/>
    <property type="molecule type" value="Genomic_DNA"/>
</dbReference>